<gene>
    <name evidence="2" type="ORF">SAMN05216323_100368</name>
</gene>
<proteinExistence type="predicted"/>
<name>A0A1G6GU21_9BACT</name>
<dbReference type="SUPFAM" id="SSF52833">
    <property type="entry name" value="Thioredoxin-like"/>
    <property type="match status" value="1"/>
</dbReference>
<evidence type="ECO:0000313" key="2">
    <source>
        <dbReference type="EMBL" id="SDB84626.1"/>
    </source>
</evidence>
<dbReference type="AlphaFoldDB" id="A0A1G6GU21"/>
<feature type="domain" description="Thioredoxin" evidence="1">
    <location>
        <begin position="16"/>
        <end position="94"/>
    </location>
</feature>
<evidence type="ECO:0000259" key="1">
    <source>
        <dbReference type="Pfam" id="PF00085"/>
    </source>
</evidence>
<dbReference type="CDD" id="cd02947">
    <property type="entry name" value="TRX_family"/>
    <property type="match status" value="1"/>
</dbReference>
<protein>
    <submittedName>
        <fullName evidence="2">Thioredoxin</fullName>
    </submittedName>
</protein>
<keyword evidence="3" id="KW-1185">Reference proteome</keyword>
<reference evidence="2 3" key="1">
    <citation type="submission" date="2016-09" db="EMBL/GenBank/DDBJ databases">
        <authorList>
            <person name="Capua I."/>
            <person name="De Benedictis P."/>
            <person name="Joannis T."/>
            <person name="Lombin L.H."/>
            <person name="Cattoli G."/>
        </authorList>
    </citation>
    <scope>NUCLEOTIDE SEQUENCE [LARGE SCALE GENOMIC DNA]</scope>
    <source>
        <strain evidence="2 3">A7P-90m</strain>
    </source>
</reference>
<sequence>MEKIQTKVDIEFFTRQEACLVYLTTDDCGACGALLPKIESMAKEFPLLNAYHIALPQHPELAAPMAVYSAPTVIIYFDGKEQIRKSGRFSIDEIRIPLERIYNLYFIG</sequence>
<organism evidence="2 3">
    <name type="scientific">Williamwhitmania taraxaci</name>
    <dbReference type="NCBI Taxonomy" id="1640674"/>
    <lineage>
        <taxon>Bacteria</taxon>
        <taxon>Pseudomonadati</taxon>
        <taxon>Bacteroidota</taxon>
        <taxon>Bacteroidia</taxon>
        <taxon>Bacteroidales</taxon>
        <taxon>Williamwhitmaniaceae</taxon>
        <taxon>Williamwhitmania</taxon>
    </lineage>
</organism>
<accession>A0A1G6GU21</accession>
<dbReference type="EMBL" id="FMYP01000003">
    <property type="protein sequence ID" value="SDB84626.1"/>
    <property type="molecule type" value="Genomic_DNA"/>
</dbReference>
<dbReference type="InterPro" id="IPR036249">
    <property type="entry name" value="Thioredoxin-like_sf"/>
</dbReference>
<dbReference type="InterPro" id="IPR013766">
    <property type="entry name" value="Thioredoxin_domain"/>
</dbReference>
<dbReference type="Proteomes" id="UP000199452">
    <property type="component" value="Unassembled WGS sequence"/>
</dbReference>
<dbReference type="Pfam" id="PF00085">
    <property type="entry name" value="Thioredoxin"/>
    <property type="match status" value="1"/>
</dbReference>
<dbReference type="STRING" id="1640674.SAMN05216323_100368"/>
<dbReference type="RefSeq" id="WP_170829964.1">
    <property type="nucleotide sequence ID" value="NZ_FMYP01000003.1"/>
</dbReference>
<evidence type="ECO:0000313" key="3">
    <source>
        <dbReference type="Proteomes" id="UP000199452"/>
    </source>
</evidence>
<dbReference type="Gene3D" id="3.40.30.10">
    <property type="entry name" value="Glutaredoxin"/>
    <property type="match status" value="1"/>
</dbReference>